<dbReference type="AlphaFoldDB" id="A0A4T0J7A5"/>
<feature type="region of interest" description="Disordered" evidence="1">
    <location>
        <begin position="610"/>
        <end position="791"/>
    </location>
</feature>
<proteinExistence type="predicted"/>
<gene>
    <name evidence="2" type="ORF">E3P86_01497</name>
</gene>
<dbReference type="InterPro" id="IPR013226">
    <property type="entry name" value="Pal1"/>
</dbReference>
<feature type="compositionally biased region" description="Basic and acidic residues" evidence="1">
    <location>
        <begin position="782"/>
        <end position="791"/>
    </location>
</feature>
<feature type="compositionally biased region" description="Basic and acidic residues" evidence="1">
    <location>
        <begin position="841"/>
        <end position="861"/>
    </location>
</feature>
<comment type="caution">
    <text evidence="2">The sequence shown here is derived from an EMBL/GenBank/DDBJ whole genome shotgun (WGS) entry which is preliminary data.</text>
</comment>
<dbReference type="Pfam" id="PF08634">
    <property type="entry name" value="Pet127"/>
    <property type="match status" value="1"/>
</dbReference>
<feature type="compositionally biased region" description="Polar residues" evidence="1">
    <location>
        <begin position="617"/>
        <end position="626"/>
    </location>
</feature>
<dbReference type="InterPro" id="IPR013943">
    <property type="entry name" value="Pet127"/>
</dbReference>
<feature type="compositionally biased region" description="Polar residues" evidence="1">
    <location>
        <begin position="740"/>
        <end position="750"/>
    </location>
</feature>
<accession>A0A4T0J7A5</accession>
<dbReference type="PANTHER" id="PTHR31014:SF0">
    <property type="entry name" value="MITOCHONDRIAL TRANSLATION SYSTEM COMPONENT PET127-RELATED"/>
    <property type="match status" value="1"/>
</dbReference>
<dbReference type="EMBL" id="SPOI01000053">
    <property type="protein sequence ID" value="TIB38676.1"/>
    <property type="molecule type" value="Genomic_DNA"/>
</dbReference>
<organism evidence="2 3">
    <name type="scientific">Wallemia ichthyophaga</name>
    <dbReference type="NCBI Taxonomy" id="245174"/>
    <lineage>
        <taxon>Eukaryota</taxon>
        <taxon>Fungi</taxon>
        <taxon>Dikarya</taxon>
        <taxon>Basidiomycota</taxon>
        <taxon>Wallemiomycotina</taxon>
        <taxon>Wallemiomycetes</taxon>
        <taxon>Wallemiales</taxon>
        <taxon>Wallemiaceae</taxon>
        <taxon>Wallemia</taxon>
    </lineage>
</organism>
<evidence type="ECO:0000256" key="1">
    <source>
        <dbReference type="SAM" id="MobiDB-lite"/>
    </source>
</evidence>
<protein>
    <recommendedName>
        <fullName evidence="4">Pet127-domain-containing protein</fullName>
    </recommendedName>
</protein>
<dbReference type="GO" id="GO:0000964">
    <property type="term" value="P:mitochondrial RNA 5'-end processing"/>
    <property type="evidence" value="ECO:0007669"/>
    <property type="project" value="TreeGrafter"/>
</dbReference>
<evidence type="ECO:0000313" key="2">
    <source>
        <dbReference type="EMBL" id="TIB38676.1"/>
    </source>
</evidence>
<evidence type="ECO:0008006" key="4">
    <source>
        <dbReference type="Google" id="ProtNLM"/>
    </source>
</evidence>
<feature type="compositionally biased region" description="Low complexity" evidence="1">
    <location>
        <begin position="974"/>
        <end position="1000"/>
    </location>
</feature>
<sequence length="1076" mass="121418">MNKVVNSRARRLIARRRDYTAAVSLKLSDKLRSLQEDGSSSEASGSGSCSGNGGDIQIKPSIAPHLHYIDDNLPSGFSHTSRAAPQRRKKEGVFRPQENEKRFDFNPLKSNHISGVKVDQPRIPTLVSALQRVLFQPSHPVWLRCPRTGVYSFPSHLEDINPPEEFAFDRLPPYMTSSKDKDLIDLTKKQNCRYLGSTSSMTSVLSHIHFLLTNWKPVNYESLSEGFQGLPNDFSYANKLPAAIILRKIDDASTDSENKPVYAIDKDKSYDVEEDNVLLWVGTQLEKQLTMDPEEFSGLLRTNPMTSAVEKKMNEREAYHYSKANKILMRSQLDGFDTRLPRKTFDIKTRAVVAVRQDILNYKAGAGYNIKKSRGLFESFEREYYDMVRSSFLKYSLQARIGAMDGIFVAYHNTRRIFGFQYVPLEEMDERLHGSTQLATQSFKHSVGVLENALDEATSLIPNETLSITFETREGEQFMSVYVESAEDTRPDKATYVIDYEVESFLDNKKVPKDKHVDFTTVKGEDPTWTIRLTSRTSTLKQVENVKAKLSQSRESLVLMNSVVLPPGMSAKDLMKLREERRTWNSPMASADEGDRRLKDIEEEREGYIKEKFSQHGDPSSQNLTEDQSESLEQIKRDGERMVKEKLNEKPNERKDDGASVRQRKPSSLVRQLRKLSKAGLEEQSMMKSKFGEERVKRKLKFKPTDRPPPPKHANSTDAYKAALKDVVSVQGKPLPSPKLPQQTSLPLSRSRTHDDSNHLTVPDSTAKRSAKMSRSNTTNSKPDKKPGKHFDVIDSWDVTAVTGSALWHHDSPYDAASPSRNNHKKAPVKAFDAQMLAESQHVKPVETEEEKEVRIREDKKKRNPLLEVWGKHEEEPWEAFSAGAPNQPAGRSHMHSNYQESPLLPAKPQRKPSSRIPPPRPIQLGEEIDPDKPIQWSGGSRRRATVGTGDTINRSQSILQRWRSSRKSPKHGQNQSQSQNYSTNSSASHTPSISPSPSAYDKDLPKPPTAAASPSSPASKKTATPPPVSYTNSANSPKKDKENDGQPMITRKRSLMDKVRGLGKGVKTRSRDVTN</sequence>
<dbReference type="Pfam" id="PF08316">
    <property type="entry name" value="Pal1"/>
    <property type="match status" value="1"/>
</dbReference>
<evidence type="ECO:0000313" key="3">
    <source>
        <dbReference type="Proteomes" id="UP000310689"/>
    </source>
</evidence>
<feature type="compositionally biased region" description="Low complexity" evidence="1">
    <location>
        <begin position="38"/>
        <end position="47"/>
    </location>
</feature>
<dbReference type="Proteomes" id="UP000310689">
    <property type="component" value="Unassembled WGS sequence"/>
</dbReference>
<feature type="compositionally biased region" description="Basic and acidic residues" evidence="1">
    <location>
        <begin position="91"/>
        <end position="100"/>
    </location>
</feature>
<feature type="region of interest" description="Disordered" evidence="1">
    <location>
        <begin position="74"/>
        <end position="100"/>
    </location>
</feature>
<feature type="compositionally biased region" description="Polar residues" evidence="1">
    <location>
        <begin position="949"/>
        <end position="960"/>
    </location>
</feature>
<feature type="compositionally biased region" description="Low complexity" evidence="1">
    <location>
        <begin position="1010"/>
        <end position="1024"/>
    </location>
</feature>
<feature type="compositionally biased region" description="Basic and acidic residues" evidence="1">
    <location>
        <begin position="633"/>
        <end position="659"/>
    </location>
</feature>
<reference evidence="2 3" key="1">
    <citation type="submission" date="2019-03" db="EMBL/GenBank/DDBJ databases">
        <title>Sequencing 23 genomes of Wallemia ichthyophaga.</title>
        <authorList>
            <person name="Gostincar C."/>
        </authorList>
    </citation>
    <scope>NUCLEOTIDE SEQUENCE [LARGE SCALE GENOMIC DNA]</scope>
    <source>
        <strain evidence="2 3">EXF-6200</strain>
    </source>
</reference>
<feature type="region of interest" description="Disordered" evidence="1">
    <location>
        <begin position="32"/>
        <end position="56"/>
    </location>
</feature>
<feature type="region of interest" description="Disordered" evidence="1">
    <location>
        <begin position="809"/>
        <end position="1076"/>
    </location>
</feature>
<dbReference type="PANTHER" id="PTHR31014">
    <property type="entry name" value="MITOCHONDRIAL TRANSLATION SYSTEM COMPONENT PET127-RELATED"/>
    <property type="match status" value="1"/>
</dbReference>
<name>A0A4T0J7A5_WALIC</name>
<dbReference type="GO" id="GO:0005740">
    <property type="term" value="C:mitochondrial envelope"/>
    <property type="evidence" value="ECO:0007669"/>
    <property type="project" value="TreeGrafter"/>
</dbReference>